<feature type="region of interest" description="Disordered" evidence="1">
    <location>
        <begin position="1"/>
        <end position="26"/>
    </location>
</feature>
<reference evidence="2 3" key="1">
    <citation type="submission" date="2017-07" db="EMBL/GenBank/DDBJ databases">
        <authorList>
            <person name="Talla V."/>
            <person name="Backstrom N."/>
        </authorList>
    </citation>
    <scope>NUCLEOTIDE SEQUENCE [LARGE SCALE GENOMIC DNA]</scope>
</reference>
<keyword evidence="3" id="KW-1185">Reference proteome</keyword>
<dbReference type="PANTHER" id="PTHR47510">
    <property type="entry name" value="REVERSE TRANSCRIPTASE DOMAIN-CONTAINING PROTEIN"/>
    <property type="match status" value="1"/>
</dbReference>
<dbReference type="Gene3D" id="3.60.10.10">
    <property type="entry name" value="Endonuclease/exonuclease/phosphatase"/>
    <property type="match status" value="1"/>
</dbReference>
<accession>A0A5E4QJU7</accession>
<evidence type="ECO:0000313" key="2">
    <source>
        <dbReference type="EMBL" id="VVC97883.1"/>
    </source>
</evidence>
<evidence type="ECO:0000256" key="1">
    <source>
        <dbReference type="SAM" id="MobiDB-lite"/>
    </source>
</evidence>
<protein>
    <recommendedName>
        <fullName evidence="4">Endonuclease/exonuclease/phosphatase domain-containing protein</fullName>
    </recommendedName>
</protein>
<proteinExistence type="predicted"/>
<organism evidence="2 3">
    <name type="scientific">Leptidea sinapis</name>
    <dbReference type="NCBI Taxonomy" id="189913"/>
    <lineage>
        <taxon>Eukaryota</taxon>
        <taxon>Metazoa</taxon>
        <taxon>Ecdysozoa</taxon>
        <taxon>Arthropoda</taxon>
        <taxon>Hexapoda</taxon>
        <taxon>Insecta</taxon>
        <taxon>Pterygota</taxon>
        <taxon>Neoptera</taxon>
        <taxon>Endopterygota</taxon>
        <taxon>Lepidoptera</taxon>
        <taxon>Glossata</taxon>
        <taxon>Ditrysia</taxon>
        <taxon>Papilionoidea</taxon>
        <taxon>Pieridae</taxon>
        <taxon>Dismorphiinae</taxon>
        <taxon>Leptidea</taxon>
    </lineage>
</organism>
<dbReference type="Proteomes" id="UP000324832">
    <property type="component" value="Unassembled WGS sequence"/>
</dbReference>
<dbReference type="AlphaFoldDB" id="A0A5E4QJU7"/>
<gene>
    <name evidence="2" type="ORF">LSINAPIS_LOCUS9069</name>
</gene>
<dbReference type="PANTHER" id="PTHR47510:SF3">
    <property type="entry name" value="ENDO_EXONUCLEASE_PHOSPHATASE DOMAIN-CONTAINING PROTEIN"/>
    <property type="match status" value="1"/>
</dbReference>
<name>A0A5E4QJU7_9NEOP</name>
<feature type="compositionally biased region" description="Basic and acidic residues" evidence="1">
    <location>
        <begin position="1"/>
        <end position="16"/>
    </location>
</feature>
<dbReference type="EMBL" id="FZQP02003333">
    <property type="protein sequence ID" value="VVC97883.1"/>
    <property type="molecule type" value="Genomic_DNA"/>
</dbReference>
<evidence type="ECO:0008006" key="4">
    <source>
        <dbReference type="Google" id="ProtNLM"/>
    </source>
</evidence>
<evidence type="ECO:0000313" key="3">
    <source>
        <dbReference type="Proteomes" id="UP000324832"/>
    </source>
</evidence>
<sequence length="417" mass="46540">MPSSDGKSKKAPKEDPTVDMTGEQQPASGHLVFTASGDVMLPPRPAPAPLLLNATLEPNRAKPRPMGLFRSGRVTLPSYDVSTIRPDSSGLFTTLAQTTGLSRPNDTSYLTYPRYKIEHNFLPHAWICVYVREDICCRRLGNFEEDRVRIYRSHSGNAETDHLIDCVQAAIDDMLAQIPSAEIVALGDFNGHNAEWLGSRTTDYAGRSVHNFALAYVADVILQGMDIFIPISVVPIGGRSQPWFDASVKAASDCKKQAYRTWFAALGTKDSDCKVLKRKYYRASRFCQRQIARANSKHVVKIGEQLSSYPTRTRKFWSLSKAVLGNFNQPSLPPLHMKNDTLDHTAKEKADLLSMREVQFRQKTVRRALFSLDVRKSSGPDGISPIVLRTCAPELTPALTRLFQHSYSKGVVPDSWK</sequence>
<dbReference type="InterPro" id="IPR036691">
    <property type="entry name" value="Endo/exonu/phosph_ase_sf"/>
</dbReference>